<keyword evidence="18" id="KW-1185">Reference proteome</keyword>
<organism evidence="17 18">
    <name type="scientific">Stylophora pistillata</name>
    <name type="common">Smooth cauliflower coral</name>
    <dbReference type="NCBI Taxonomy" id="50429"/>
    <lineage>
        <taxon>Eukaryota</taxon>
        <taxon>Metazoa</taxon>
        <taxon>Cnidaria</taxon>
        <taxon>Anthozoa</taxon>
        <taxon>Hexacorallia</taxon>
        <taxon>Scleractinia</taxon>
        <taxon>Astrocoeniina</taxon>
        <taxon>Pocilloporidae</taxon>
        <taxon>Stylophora</taxon>
    </lineage>
</organism>
<dbReference type="GO" id="GO:0043235">
    <property type="term" value="C:receptor complex"/>
    <property type="evidence" value="ECO:0007669"/>
    <property type="project" value="TreeGrafter"/>
</dbReference>
<comment type="caution">
    <text evidence="17">The sequence shown here is derived from an EMBL/GenBank/DDBJ whole genome shotgun (WGS) entry which is preliminary data.</text>
</comment>
<dbReference type="GO" id="GO:0007169">
    <property type="term" value="P:cell surface receptor protein tyrosine kinase signaling pathway"/>
    <property type="evidence" value="ECO:0007669"/>
    <property type="project" value="TreeGrafter"/>
</dbReference>
<dbReference type="Gene3D" id="2.60.120.200">
    <property type="match status" value="1"/>
</dbReference>
<evidence type="ECO:0000256" key="13">
    <source>
        <dbReference type="ARBA" id="ARBA00023170"/>
    </source>
</evidence>
<dbReference type="GO" id="GO:0004714">
    <property type="term" value="F:transmembrane receptor protein tyrosine kinase activity"/>
    <property type="evidence" value="ECO:0007669"/>
    <property type="project" value="UniProtKB-EC"/>
</dbReference>
<dbReference type="SMART" id="SM00220">
    <property type="entry name" value="S_TKc"/>
    <property type="match status" value="1"/>
</dbReference>
<dbReference type="InterPro" id="IPR013320">
    <property type="entry name" value="ConA-like_dom_sf"/>
</dbReference>
<evidence type="ECO:0000256" key="11">
    <source>
        <dbReference type="ARBA" id="ARBA00023136"/>
    </source>
</evidence>
<dbReference type="Gene3D" id="1.10.510.10">
    <property type="entry name" value="Transferase(Phosphotransferase) domain 1"/>
    <property type="match status" value="1"/>
</dbReference>
<dbReference type="InterPro" id="IPR008266">
    <property type="entry name" value="Tyr_kinase_AS"/>
</dbReference>
<keyword evidence="8" id="KW-0418">Kinase</keyword>
<dbReference type="PROSITE" id="PS50853">
    <property type="entry name" value="FN3"/>
    <property type="match status" value="2"/>
</dbReference>
<keyword evidence="9" id="KW-0067">ATP-binding</keyword>
<proteinExistence type="predicted"/>
<name>A0A2B4SPZ3_STYPI</name>
<keyword evidence="6" id="KW-0677">Repeat</keyword>
<dbReference type="Gene3D" id="2.60.40.10">
    <property type="entry name" value="Immunoglobulins"/>
    <property type="match status" value="2"/>
</dbReference>
<dbReference type="PROSITE" id="PS50011">
    <property type="entry name" value="PROTEIN_KINASE_DOM"/>
    <property type="match status" value="1"/>
</dbReference>
<evidence type="ECO:0000256" key="8">
    <source>
        <dbReference type="ARBA" id="ARBA00022777"/>
    </source>
</evidence>
<dbReference type="Pfam" id="PF13385">
    <property type="entry name" value="Laminin_G_3"/>
    <property type="match status" value="1"/>
</dbReference>
<dbReference type="GO" id="GO:0005886">
    <property type="term" value="C:plasma membrane"/>
    <property type="evidence" value="ECO:0007669"/>
    <property type="project" value="TreeGrafter"/>
</dbReference>
<dbReference type="CDD" id="cd00063">
    <property type="entry name" value="FN3"/>
    <property type="match status" value="2"/>
</dbReference>
<evidence type="ECO:0000313" key="17">
    <source>
        <dbReference type="EMBL" id="PFX31981.1"/>
    </source>
</evidence>
<evidence type="ECO:0000259" key="16">
    <source>
        <dbReference type="PROSITE" id="PS50853"/>
    </source>
</evidence>
<dbReference type="InterPro" id="IPR036116">
    <property type="entry name" value="FN3_sf"/>
</dbReference>
<evidence type="ECO:0000259" key="15">
    <source>
        <dbReference type="PROSITE" id="PS50011"/>
    </source>
</evidence>
<protein>
    <recommendedName>
        <fullName evidence="2">receptor protein-tyrosine kinase</fullName>
        <ecNumber evidence="2">2.7.10.1</ecNumber>
    </recommendedName>
</protein>
<dbReference type="Pfam" id="PF00041">
    <property type="entry name" value="fn3"/>
    <property type="match status" value="2"/>
</dbReference>
<evidence type="ECO:0000256" key="14">
    <source>
        <dbReference type="ARBA" id="ARBA00023180"/>
    </source>
</evidence>
<keyword evidence="7" id="KW-0547">Nucleotide-binding</keyword>
<evidence type="ECO:0000313" key="18">
    <source>
        <dbReference type="Proteomes" id="UP000225706"/>
    </source>
</evidence>
<dbReference type="InterPro" id="IPR001245">
    <property type="entry name" value="Ser-Thr/Tyr_kinase_cat_dom"/>
</dbReference>
<feature type="domain" description="Fibronectin type-III" evidence="16">
    <location>
        <begin position="235"/>
        <end position="331"/>
    </location>
</feature>
<dbReference type="InterPro" id="IPR000719">
    <property type="entry name" value="Prot_kinase_dom"/>
</dbReference>
<keyword evidence="14" id="KW-0325">Glycoprotein</keyword>
<dbReference type="PANTHER" id="PTHR24416">
    <property type="entry name" value="TYROSINE-PROTEIN KINASE RECEPTOR"/>
    <property type="match status" value="1"/>
</dbReference>
<keyword evidence="4" id="KW-0812">Transmembrane</keyword>
<feature type="domain" description="Fibronectin type-III" evidence="16">
    <location>
        <begin position="332"/>
        <end position="425"/>
    </location>
</feature>
<dbReference type="SUPFAM" id="SSF56112">
    <property type="entry name" value="Protein kinase-like (PK-like)"/>
    <property type="match status" value="1"/>
</dbReference>
<dbReference type="EC" id="2.7.10.1" evidence="2"/>
<evidence type="ECO:0000256" key="10">
    <source>
        <dbReference type="ARBA" id="ARBA00022989"/>
    </source>
</evidence>
<dbReference type="GO" id="GO:0005524">
    <property type="term" value="F:ATP binding"/>
    <property type="evidence" value="ECO:0007669"/>
    <property type="project" value="UniProtKB-KW"/>
</dbReference>
<sequence>MIEDGNGSKTQDFENSVAVSSLMSSSFISVKVENLVEDIVSTSSATLYEASDFTNGRCPESKSLSFHTVTNTTNATSVEAPCLPLNGESFTFSVWLKFAPNGQINQTFYADLRNSRNGFYLYVHKQVIRLTVILFTDRSELFKSNEKIAYNTWTHLAVTFRKEVGYLIFYINGKKQKDASLWQGFGYLTGTSKCTIGNLPDGWKNETYQLYGSVMDLYFVNSSVTDDNVDALRGFPVIEKFANQVKNSVVLVKWMPPLQGQCPINAYSIYFKNSDTNWTPTSPRKLPKNTTTYLLKLFCHTAYQIAVTAWSSQGESSLEDSRVWKVTTGGDKPIPPIITNLKMSACVVNLTWTVSGDASCPLNKYTIYYRQEDSPWNKIEINTVAVTNHQWSLRCDTQYEFAVSAWNDMGQSNFSATWKKKTQSDEAESEIEKLETLWSRFNINVKDFILIILIQNKVCDVFLSHLFFWNSSALERIGLFLLLVKRLQSRIVLGGDVHPQPGPSPTALRGSSTAGSVASELNVFPKNTHANIKIAHLNVRSLKSRENFILEVKREIRLAERIYVKSQITNSKGNTNSIWKVINRCLPKKYSGFNSFNKYFSSLGSLTAIKAGQLAKDQNRSLDSNAYEIFNVSTLSEQFEFQPVSENDVANIILNLTSNKAPGFDKVPARILKDSLPATLKIMTSLMNNSFKSNTFASAGKVAEEDSDYRGLRGLIEPTEDSDYRSINVTPVIARLFEKPGLIRVDGAIFRNQLLAFPTRDVTLLSMATFSANSISVVPRPDIKPHGKVLSRSKSDITTLQHLEIWPEQVTLLEELGRGAFGKVHRGVLRESPGVDVFYHDIREKRVPFKDGKVVAVKVLSALANEQDKEQFLEEIDRMKQIGCHVNVLRMIGFWIRSEPFLLLLEYVPNGDLLKWLREKRNQVDSMKLPQLQCTECLTSNVSNETKVSQEETSVRTTARNLEKLHAEEERFKSDPKEITRDEKEIYDIKSPNNEMGNGEPKYLKYYNLRTSKEFQIQNIAFDQEERENSDLESRPCFRQELHQPCDAPSEVYSVDVDFQESGVNDTIYETSDMIAKDILSFAWQIARGMSYLSANGFIHRDLAARNILVGEDKLVKIADFGLMRHSDLYEVKRQKKLPVKWTAPEALRDSIYTTQSDVWSYGILLWEISTLGGTPYPGTKNSELRSLVETGYRLERPQSCSEELYLLMLNCWQEDPRKRPTFDQMIASLEELMVKDSPYFNFNQLDESHCYYNMVAST</sequence>
<keyword evidence="3" id="KW-0808">Transferase</keyword>
<dbReference type="FunFam" id="1.10.510.10:FF:000554">
    <property type="entry name" value="Predicted protein"/>
    <property type="match status" value="1"/>
</dbReference>
<comment type="subcellular location">
    <subcellularLocation>
        <location evidence="1">Membrane</location>
        <topology evidence="1">Single-pass membrane protein</topology>
    </subcellularLocation>
</comment>
<keyword evidence="5" id="KW-0732">Signal</keyword>
<dbReference type="CDD" id="cd00192">
    <property type="entry name" value="PTKc"/>
    <property type="match status" value="1"/>
</dbReference>
<dbReference type="EMBL" id="LSMT01000029">
    <property type="protein sequence ID" value="PFX31981.1"/>
    <property type="molecule type" value="Genomic_DNA"/>
</dbReference>
<keyword evidence="13 17" id="KW-0675">Receptor</keyword>
<feature type="domain" description="Protein kinase" evidence="15">
    <location>
        <begin position="810"/>
        <end position="1241"/>
    </location>
</feature>
<dbReference type="PANTHER" id="PTHR24416:SF550">
    <property type="entry name" value="FIBROBLAST GROWTH FACTOR RECEPTOR HOMOLOG 1-RELATED"/>
    <property type="match status" value="1"/>
</dbReference>
<reference evidence="18" key="1">
    <citation type="journal article" date="2017" name="bioRxiv">
        <title>Comparative analysis of the genomes of Stylophora pistillata and Acropora digitifera provides evidence for extensive differences between species of corals.</title>
        <authorList>
            <person name="Voolstra C.R."/>
            <person name="Li Y."/>
            <person name="Liew Y.J."/>
            <person name="Baumgarten S."/>
            <person name="Zoccola D."/>
            <person name="Flot J.-F."/>
            <person name="Tambutte S."/>
            <person name="Allemand D."/>
            <person name="Aranda M."/>
        </authorList>
    </citation>
    <scope>NUCLEOTIDE SEQUENCE [LARGE SCALE GENOMIC DNA]</scope>
</reference>
<evidence type="ECO:0000256" key="2">
    <source>
        <dbReference type="ARBA" id="ARBA00011902"/>
    </source>
</evidence>
<dbReference type="Proteomes" id="UP000225706">
    <property type="component" value="Unassembled WGS sequence"/>
</dbReference>
<evidence type="ECO:0000256" key="7">
    <source>
        <dbReference type="ARBA" id="ARBA00022741"/>
    </source>
</evidence>
<dbReference type="InterPro" id="IPR003961">
    <property type="entry name" value="FN3_dom"/>
</dbReference>
<evidence type="ECO:0000256" key="6">
    <source>
        <dbReference type="ARBA" id="ARBA00022737"/>
    </source>
</evidence>
<dbReference type="Gene3D" id="3.30.200.20">
    <property type="entry name" value="Phosphorylase Kinase, domain 1"/>
    <property type="match status" value="1"/>
</dbReference>
<dbReference type="SUPFAM" id="SSF49265">
    <property type="entry name" value="Fibronectin type III"/>
    <property type="match status" value="1"/>
</dbReference>
<dbReference type="PROSITE" id="PS00109">
    <property type="entry name" value="PROTEIN_KINASE_TYR"/>
    <property type="match status" value="1"/>
</dbReference>
<dbReference type="SMART" id="SM00060">
    <property type="entry name" value="FN3"/>
    <property type="match status" value="2"/>
</dbReference>
<dbReference type="InterPro" id="IPR011009">
    <property type="entry name" value="Kinase-like_dom_sf"/>
</dbReference>
<evidence type="ECO:0000256" key="3">
    <source>
        <dbReference type="ARBA" id="ARBA00022679"/>
    </source>
</evidence>
<dbReference type="AlphaFoldDB" id="A0A2B4SPZ3"/>
<evidence type="ECO:0000256" key="5">
    <source>
        <dbReference type="ARBA" id="ARBA00022729"/>
    </source>
</evidence>
<evidence type="ECO:0000256" key="1">
    <source>
        <dbReference type="ARBA" id="ARBA00004167"/>
    </source>
</evidence>
<keyword evidence="11" id="KW-0472">Membrane</keyword>
<dbReference type="OrthoDB" id="5989151at2759"/>
<evidence type="ECO:0000256" key="4">
    <source>
        <dbReference type="ARBA" id="ARBA00022692"/>
    </source>
</evidence>
<dbReference type="InterPro" id="IPR020635">
    <property type="entry name" value="Tyr_kinase_cat_dom"/>
</dbReference>
<dbReference type="Pfam" id="PF07714">
    <property type="entry name" value="PK_Tyr_Ser-Thr"/>
    <property type="match status" value="2"/>
</dbReference>
<evidence type="ECO:0000256" key="9">
    <source>
        <dbReference type="ARBA" id="ARBA00022840"/>
    </source>
</evidence>
<gene>
    <name evidence="17" type="primary">pdgfra</name>
    <name evidence="17" type="ORF">AWC38_SpisGene3187</name>
</gene>
<dbReference type="SMART" id="SM00219">
    <property type="entry name" value="TyrKc"/>
    <property type="match status" value="1"/>
</dbReference>
<dbReference type="InterPro" id="IPR050122">
    <property type="entry name" value="RTK"/>
</dbReference>
<evidence type="ECO:0000256" key="12">
    <source>
        <dbReference type="ARBA" id="ARBA00023137"/>
    </source>
</evidence>
<accession>A0A2B4SPZ3</accession>
<keyword evidence="10" id="KW-1133">Transmembrane helix</keyword>
<dbReference type="SUPFAM" id="SSF49899">
    <property type="entry name" value="Concanavalin A-like lectins/glucanases"/>
    <property type="match status" value="1"/>
</dbReference>
<dbReference type="InterPro" id="IPR013783">
    <property type="entry name" value="Ig-like_fold"/>
</dbReference>
<keyword evidence="12" id="KW-0829">Tyrosine-protein kinase</keyword>